<sequence length="160" mass="17700">MCPRDNIVCVIVDLILAKLIACATRECEYKIDALNVYLVLDVHKPLEFWTKIQALCSEINSDCGFALADVAIGLLMMKSSLFSEIHILDAKAMGETPKALLKIGLWHDPEVFDVILMVTEVSLLIDIMACTAKITNSVEVLTTKAKFKKPDPRLTAVIAH</sequence>
<dbReference type="AlphaFoldDB" id="A0A8X8WP65"/>
<evidence type="ECO:0000256" key="1">
    <source>
        <dbReference type="SAM" id="SignalP"/>
    </source>
</evidence>
<feature type="chain" id="PRO_5036500870" evidence="1">
    <location>
        <begin position="18"/>
        <end position="160"/>
    </location>
</feature>
<reference evidence="2" key="2">
    <citation type="submission" date="2020-08" db="EMBL/GenBank/DDBJ databases">
        <title>Plant Genome Project.</title>
        <authorList>
            <person name="Zhang R.-G."/>
        </authorList>
    </citation>
    <scope>NUCLEOTIDE SEQUENCE</scope>
    <source>
        <strain evidence="2">Huo1</strain>
        <tissue evidence="2">Leaf</tissue>
    </source>
</reference>
<organism evidence="2">
    <name type="scientific">Salvia splendens</name>
    <name type="common">Scarlet sage</name>
    <dbReference type="NCBI Taxonomy" id="180675"/>
    <lineage>
        <taxon>Eukaryota</taxon>
        <taxon>Viridiplantae</taxon>
        <taxon>Streptophyta</taxon>
        <taxon>Embryophyta</taxon>
        <taxon>Tracheophyta</taxon>
        <taxon>Spermatophyta</taxon>
        <taxon>Magnoliopsida</taxon>
        <taxon>eudicotyledons</taxon>
        <taxon>Gunneridae</taxon>
        <taxon>Pentapetalae</taxon>
        <taxon>asterids</taxon>
        <taxon>lamiids</taxon>
        <taxon>Lamiales</taxon>
        <taxon>Lamiaceae</taxon>
        <taxon>Nepetoideae</taxon>
        <taxon>Mentheae</taxon>
        <taxon>Salviinae</taxon>
        <taxon>Salvia</taxon>
        <taxon>Salvia subgen. Calosphace</taxon>
        <taxon>core Calosphace</taxon>
    </lineage>
</organism>
<evidence type="ECO:0000313" key="3">
    <source>
        <dbReference type="Proteomes" id="UP000298416"/>
    </source>
</evidence>
<comment type="caution">
    <text evidence="2">The sequence shown here is derived from an EMBL/GenBank/DDBJ whole genome shotgun (WGS) entry which is preliminary data.</text>
</comment>
<feature type="signal peptide" evidence="1">
    <location>
        <begin position="1"/>
        <end position="17"/>
    </location>
</feature>
<dbReference type="Proteomes" id="UP000298416">
    <property type="component" value="Unassembled WGS sequence"/>
</dbReference>
<name>A0A8X8WP65_SALSN</name>
<keyword evidence="1" id="KW-0732">Signal</keyword>
<dbReference type="EMBL" id="PNBA02000016">
    <property type="protein sequence ID" value="KAG6397426.1"/>
    <property type="molecule type" value="Genomic_DNA"/>
</dbReference>
<keyword evidence="3" id="KW-1185">Reference proteome</keyword>
<protein>
    <submittedName>
        <fullName evidence="2">Uncharacterized protein</fullName>
    </submittedName>
</protein>
<evidence type="ECO:0000313" key="2">
    <source>
        <dbReference type="EMBL" id="KAG6397426.1"/>
    </source>
</evidence>
<proteinExistence type="predicted"/>
<gene>
    <name evidence="2" type="ORF">SASPL_143593</name>
</gene>
<reference evidence="2" key="1">
    <citation type="submission" date="2018-01" db="EMBL/GenBank/DDBJ databases">
        <authorList>
            <person name="Mao J.F."/>
        </authorList>
    </citation>
    <scope>NUCLEOTIDE SEQUENCE</scope>
    <source>
        <strain evidence="2">Huo1</strain>
        <tissue evidence="2">Leaf</tissue>
    </source>
</reference>
<accession>A0A8X8WP65</accession>